<organism evidence="2 3">
    <name type="scientific">Rhynchophorus ferrugineus</name>
    <name type="common">Red palm weevil</name>
    <name type="synonym">Curculio ferrugineus</name>
    <dbReference type="NCBI Taxonomy" id="354439"/>
    <lineage>
        <taxon>Eukaryota</taxon>
        <taxon>Metazoa</taxon>
        <taxon>Ecdysozoa</taxon>
        <taxon>Arthropoda</taxon>
        <taxon>Hexapoda</taxon>
        <taxon>Insecta</taxon>
        <taxon>Pterygota</taxon>
        <taxon>Neoptera</taxon>
        <taxon>Endopterygota</taxon>
        <taxon>Coleoptera</taxon>
        <taxon>Polyphaga</taxon>
        <taxon>Cucujiformia</taxon>
        <taxon>Curculionidae</taxon>
        <taxon>Dryophthorinae</taxon>
        <taxon>Rhynchophorus</taxon>
    </lineage>
</organism>
<evidence type="ECO:0000256" key="1">
    <source>
        <dbReference type="SAM" id="MobiDB-lite"/>
    </source>
</evidence>
<feature type="region of interest" description="Disordered" evidence="1">
    <location>
        <begin position="28"/>
        <end position="87"/>
    </location>
</feature>
<evidence type="ECO:0000313" key="2">
    <source>
        <dbReference type="EMBL" id="KAF7265484.1"/>
    </source>
</evidence>
<gene>
    <name evidence="2" type="ORF">GWI33_021138</name>
</gene>
<reference evidence="2" key="1">
    <citation type="submission" date="2020-08" db="EMBL/GenBank/DDBJ databases">
        <title>Genome sequencing and assembly of the red palm weevil Rhynchophorus ferrugineus.</title>
        <authorList>
            <person name="Dias G.B."/>
            <person name="Bergman C.M."/>
            <person name="Manee M."/>
        </authorList>
    </citation>
    <scope>NUCLEOTIDE SEQUENCE</scope>
    <source>
        <strain evidence="2">AA-2017</strain>
        <tissue evidence="2">Whole larva</tissue>
    </source>
</reference>
<accession>A0A834M547</accession>
<feature type="compositionally biased region" description="Basic and acidic residues" evidence="1">
    <location>
        <begin position="31"/>
        <end position="57"/>
    </location>
</feature>
<protein>
    <submittedName>
        <fullName evidence="2">Uncharacterized protein</fullName>
    </submittedName>
</protein>
<sequence length="151" mass="16560">MQRGNGDEREEMGGGLVVAMVEVCRSPLSSIDRKGSGEREDGPRTEVDRGAGRKEGRGIGLQRSRGHVGQNRTENLNYSRDRSGPVTPTPYISVAKTNTAAMYYLVVCLWIVDGIMSVAGSRDILTCLCTRALRKLQDINLITNKTSNIFN</sequence>
<comment type="caution">
    <text evidence="2">The sequence shown here is derived from an EMBL/GenBank/DDBJ whole genome shotgun (WGS) entry which is preliminary data.</text>
</comment>
<name>A0A834M547_RHYFE</name>
<dbReference type="EMBL" id="JAACXV010014612">
    <property type="protein sequence ID" value="KAF7265484.1"/>
    <property type="molecule type" value="Genomic_DNA"/>
</dbReference>
<dbReference type="Proteomes" id="UP000625711">
    <property type="component" value="Unassembled WGS sequence"/>
</dbReference>
<keyword evidence="3" id="KW-1185">Reference proteome</keyword>
<proteinExistence type="predicted"/>
<dbReference type="AlphaFoldDB" id="A0A834M547"/>
<evidence type="ECO:0000313" key="3">
    <source>
        <dbReference type="Proteomes" id="UP000625711"/>
    </source>
</evidence>